<comment type="caution">
    <text evidence="1">The sequence shown here is derived from an EMBL/GenBank/DDBJ whole genome shotgun (WGS) entry which is preliminary data.</text>
</comment>
<evidence type="ECO:0000313" key="2">
    <source>
        <dbReference type="Proteomes" id="UP001478133"/>
    </source>
</evidence>
<evidence type="ECO:0000313" key="1">
    <source>
        <dbReference type="EMBL" id="MEQ2564789.1"/>
    </source>
</evidence>
<name>A0ABV1HR37_9FIRM</name>
<accession>A0ABV1HR37</accession>
<keyword evidence="2" id="KW-1185">Reference proteome</keyword>
<reference evidence="1 2" key="1">
    <citation type="submission" date="2024-03" db="EMBL/GenBank/DDBJ databases">
        <title>Human intestinal bacterial collection.</title>
        <authorList>
            <person name="Pauvert C."/>
            <person name="Hitch T.C.A."/>
            <person name="Clavel T."/>
        </authorList>
    </citation>
    <scope>NUCLEOTIDE SEQUENCE [LARGE SCALE GENOMIC DNA]</scope>
    <source>
        <strain evidence="1 2">CLA-AP-H18</strain>
    </source>
</reference>
<dbReference type="RefSeq" id="WP_211148386.1">
    <property type="nucleotide sequence ID" value="NZ_JBBMEY010000001.1"/>
</dbReference>
<gene>
    <name evidence="1" type="ORF">ABFO16_00875</name>
</gene>
<proteinExistence type="predicted"/>
<sequence length="56" mass="6453">MKDKAKDKYSFNSENLAVPEVHTGKVKQNDIVEEDDEPVLYDVAVPEVHIKKKKKK</sequence>
<protein>
    <submittedName>
        <fullName evidence="1">Uncharacterized protein</fullName>
    </submittedName>
</protein>
<dbReference type="EMBL" id="JBBMFI010000001">
    <property type="protein sequence ID" value="MEQ2564789.1"/>
    <property type="molecule type" value="Genomic_DNA"/>
</dbReference>
<organism evidence="1 2">
    <name type="scientific">Ruminococcoides intestinihominis</name>
    <dbReference type="NCBI Taxonomy" id="3133161"/>
    <lineage>
        <taxon>Bacteria</taxon>
        <taxon>Bacillati</taxon>
        <taxon>Bacillota</taxon>
        <taxon>Clostridia</taxon>
        <taxon>Eubacteriales</taxon>
        <taxon>Oscillospiraceae</taxon>
        <taxon>Ruminococcoides</taxon>
    </lineage>
</organism>
<dbReference type="Proteomes" id="UP001478133">
    <property type="component" value="Unassembled WGS sequence"/>
</dbReference>